<dbReference type="Proteomes" id="UP000326641">
    <property type="component" value="Unassembled WGS sequence"/>
</dbReference>
<gene>
    <name evidence="2" type="ORF">DF3PA_200045</name>
</gene>
<dbReference type="EMBL" id="UXAT02000013">
    <property type="protein sequence ID" value="VUX46363.1"/>
    <property type="molecule type" value="Genomic_DNA"/>
</dbReference>
<dbReference type="Pfam" id="PF05050">
    <property type="entry name" value="Methyltransf_21"/>
    <property type="match status" value="1"/>
</dbReference>
<keyword evidence="3" id="KW-1185">Reference proteome</keyword>
<sequence>MMILLRLHEFFRQHPLTRRDPAGAWIRVILWQLRSRLRDEVVVGWLKGTKFAAHRGMTGFTGNIYAGSHEAVDMLFVLHFLRPGDLFGNVGANVGSYTVLASGVAGAETVAFEPDPTTVAKLKRNISLNGLQDSVRVIEAAAGAGSGTVLLTRGRDTMNRVVSDADSDVREVPVTTLDQAFAGHAPTMLKLDVEGFEDQVLEGAAEVLRRDELKVVAIETVTSIAADLLRVYGLVRLQYDPFRRELDLARQRDEASNQLYVRDVESVMARLRGAAPVHVLGQSI</sequence>
<accession>A0A564WFM2</accession>
<evidence type="ECO:0000259" key="1">
    <source>
        <dbReference type="Pfam" id="PF05050"/>
    </source>
</evidence>
<dbReference type="PANTHER" id="PTHR34203">
    <property type="entry name" value="METHYLTRANSFERASE, FKBM FAMILY PROTEIN"/>
    <property type="match status" value="1"/>
</dbReference>
<dbReference type="NCBIfam" id="TIGR01444">
    <property type="entry name" value="fkbM_fam"/>
    <property type="match status" value="1"/>
</dbReference>
<organism evidence="2 3">
    <name type="scientific">Candidatus Defluviicoccus seviourii</name>
    <dbReference type="NCBI Taxonomy" id="2565273"/>
    <lineage>
        <taxon>Bacteria</taxon>
        <taxon>Pseudomonadati</taxon>
        <taxon>Pseudomonadota</taxon>
        <taxon>Alphaproteobacteria</taxon>
        <taxon>Rhodospirillales</taxon>
        <taxon>Rhodospirillaceae</taxon>
        <taxon>Defluviicoccus</taxon>
    </lineage>
</organism>
<dbReference type="InterPro" id="IPR052514">
    <property type="entry name" value="SAM-dependent_MTase"/>
</dbReference>
<comment type="caution">
    <text evidence="2">The sequence shown here is derived from an EMBL/GenBank/DDBJ whole genome shotgun (WGS) entry which is preliminary data.</text>
</comment>
<feature type="domain" description="Methyltransferase FkbM" evidence="1">
    <location>
        <begin position="89"/>
        <end position="219"/>
    </location>
</feature>
<dbReference type="InterPro" id="IPR029063">
    <property type="entry name" value="SAM-dependent_MTases_sf"/>
</dbReference>
<dbReference type="AlphaFoldDB" id="A0A564WFM2"/>
<dbReference type="SUPFAM" id="SSF53335">
    <property type="entry name" value="S-adenosyl-L-methionine-dependent methyltransferases"/>
    <property type="match status" value="1"/>
</dbReference>
<name>A0A564WFM2_9PROT</name>
<dbReference type="Gene3D" id="3.40.50.150">
    <property type="entry name" value="Vaccinia Virus protein VP39"/>
    <property type="match status" value="1"/>
</dbReference>
<evidence type="ECO:0000313" key="2">
    <source>
        <dbReference type="EMBL" id="VUX46363.1"/>
    </source>
</evidence>
<dbReference type="PANTHER" id="PTHR34203:SF15">
    <property type="entry name" value="SLL1173 PROTEIN"/>
    <property type="match status" value="1"/>
</dbReference>
<reference evidence="2" key="1">
    <citation type="submission" date="2018-11" db="EMBL/GenBank/DDBJ databases">
        <authorList>
            <person name="Onetto C."/>
        </authorList>
    </citation>
    <scope>NUCLEOTIDE SEQUENCE [LARGE SCALE GENOMIC DNA]</scope>
</reference>
<dbReference type="InterPro" id="IPR006342">
    <property type="entry name" value="FkbM_mtfrase"/>
</dbReference>
<proteinExistence type="predicted"/>
<evidence type="ECO:0000313" key="3">
    <source>
        <dbReference type="Proteomes" id="UP000326641"/>
    </source>
</evidence>
<protein>
    <recommendedName>
        <fullName evidence="1">Methyltransferase FkbM domain-containing protein</fullName>
    </recommendedName>
</protein>